<feature type="binding site" evidence="11">
    <location>
        <position position="80"/>
    </location>
    <ligand>
        <name>Na(+)</name>
        <dbReference type="ChEBI" id="CHEBI:29101"/>
        <note>structural</note>
    </ligand>
</feature>
<dbReference type="NCBIfam" id="TIGR00494">
    <property type="entry name" value="crcB"/>
    <property type="match status" value="1"/>
</dbReference>
<evidence type="ECO:0000256" key="1">
    <source>
        <dbReference type="ARBA" id="ARBA00004651"/>
    </source>
</evidence>
<dbReference type="Proteomes" id="UP001216907">
    <property type="component" value="Unassembled WGS sequence"/>
</dbReference>
<evidence type="ECO:0000256" key="8">
    <source>
        <dbReference type="ARBA" id="ARBA00023303"/>
    </source>
</evidence>
<protein>
    <recommendedName>
        <fullName evidence="11">Fluoride-specific ion channel FluC</fullName>
    </recommendedName>
</protein>
<feature type="transmembrane region" description="Helical" evidence="11">
    <location>
        <begin position="102"/>
        <end position="123"/>
    </location>
</feature>
<proteinExistence type="inferred from homology"/>
<keyword evidence="11" id="KW-0479">Metal-binding</keyword>
<feature type="binding site" evidence="11">
    <location>
        <position position="77"/>
    </location>
    <ligand>
        <name>Na(+)</name>
        <dbReference type="ChEBI" id="CHEBI:29101"/>
        <note>structural</note>
    </ligand>
</feature>
<evidence type="ECO:0000256" key="3">
    <source>
        <dbReference type="ARBA" id="ARBA00022519"/>
    </source>
</evidence>
<feature type="transmembrane region" description="Helical" evidence="11">
    <location>
        <begin position="66"/>
        <end position="82"/>
    </location>
</feature>
<comment type="catalytic activity">
    <reaction evidence="10">
        <text>fluoride(in) = fluoride(out)</text>
        <dbReference type="Rhea" id="RHEA:76159"/>
        <dbReference type="ChEBI" id="CHEBI:17051"/>
    </reaction>
    <physiologicalReaction direction="left-to-right" evidence="10">
        <dbReference type="Rhea" id="RHEA:76160"/>
    </physiologicalReaction>
</comment>
<evidence type="ECO:0000256" key="9">
    <source>
        <dbReference type="ARBA" id="ARBA00035120"/>
    </source>
</evidence>
<name>A0ABT6FKQ9_9BACT</name>
<feature type="transmembrane region" description="Helical" evidence="11">
    <location>
        <begin position="41"/>
        <end position="59"/>
    </location>
</feature>
<keyword evidence="4 11" id="KW-0812">Transmembrane</keyword>
<dbReference type="PANTHER" id="PTHR28259">
    <property type="entry name" value="FLUORIDE EXPORT PROTEIN 1-RELATED"/>
    <property type="match status" value="1"/>
</dbReference>
<keyword evidence="8 11" id="KW-0407">Ion channel</keyword>
<keyword evidence="13" id="KW-1185">Reference proteome</keyword>
<evidence type="ECO:0000256" key="2">
    <source>
        <dbReference type="ARBA" id="ARBA00022475"/>
    </source>
</evidence>
<evidence type="ECO:0000313" key="13">
    <source>
        <dbReference type="Proteomes" id="UP001216907"/>
    </source>
</evidence>
<evidence type="ECO:0000256" key="6">
    <source>
        <dbReference type="ARBA" id="ARBA00023065"/>
    </source>
</evidence>
<evidence type="ECO:0000313" key="12">
    <source>
        <dbReference type="EMBL" id="MDG3008167.1"/>
    </source>
</evidence>
<dbReference type="Pfam" id="PF02537">
    <property type="entry name" value="CRCB"/>
    <property type="match status" value="1"/>
</dbReference>
<evidence type="ECO:0000256" key="5">
    <source>
        <dbReference type="ARBA" id="ARBA00022989"/>
    </source>
</evidence>
<keyword evidence="11" id="KW-0915">Sodium</keyword>
<comment type="similarity">
    <text evidence="9 11">Belongs to the fluoride channel Fluc/FEX (TC 1.A.43) family.</text>
</comment>
<keyword evidence="6 11" id="KW-0406">Ion transport</keyword>
<evidence type="ECO:0000256" key="10">
    <source>
        <dbReference type="ARBA" id="ARBA00035585"/>
    </source>
</evidence>
<reference evidence="12 13" key="1">
    <citation type="submission" date="2023-03" db="EMBL/GenBank/DDBJ databases">
        <title>Paludisphaera mucosa sp. nov. a novel planctomycete from northern fen.</title>
        <authorList>
            <person name="Ivanova A."/>
        </authorList>
    </citation>
    <scope>NUCLEOTIDE SEQUENCE [LARGE SCALE GENOMIC DNA]</scope>
    <source>
        <strain evidence="12 13">Pla2</strain>
    </source>
</reference>
<dbReference type="RefSeq" id="WP_277864494.1">
    <property type="nucleotide sequence ID" value="NZ_JARRAG010000003.1"/>
</dbReference>
<organism evidence="12 13">
    <name type="scientific">Paludisphaera mucosa</name>
    <dbReference type="NCBI Taxonomy" id="3030827"/>
    <lineage>
        <taxon>Bacteria</taxon>
        <taxon>Pseudomonadati</taxon>
        <taxon>Planctomycetota</taxon>
        <taxon>Planctomycetia</taxon>
        <taxon>Isosphaerales</taxon>
        <taxon>Isosphaeraceae</taxon>
        <taxon>Paludisphaera</taxon>
    </lineage>
</organism>
<keyword evidence="3" id="KW-0997">Cell inner membrane</keyword>
<evidence type="ECO:0000256" key="4">
    <source>
        <dbReference type="ARBA" id="ARBA00022692"/>
    </source>
</evidence>
<keyword evidence="11" id="KW-0813">Transport</keyword>
<comment type="subcellular location">
    <subcellularLocation>
        <location evidence="1 11">Cell membrane</location>
        <topology evidence="1 11">Multi-pass membrane protein</topology>
    </subcellularLocation>
</comment>
<dbReference type="EMBL" id="JARRAG010000003">
    <property type="protein sequence ID" value="MDG3008167.1"/>
    <property type="molecule type" value="Genomic_DNA"/>
</dbReference>
<comment type="caution">
    <text evidence="12">The sequence shown here is derived from an EMBL/GenBank/DDBJ whole genome shotgun (WGS) entry which is preliminary data.</text>
</comment>
<comment type="function">
    <text evidence="11">Fluoride-specific ion channel. Important for reducing fluoride concentration in the cell, thus reducing its toxicity.</text>
</comment>
<dbReference type="InterPro" id="IPR003691">
    <property type="entry name" value="FluC"/>
</dbReference>
<sequence length="155" mass="16835">MEKLAQIGILSLGGAFGVNARYWLGLWVNRWASPQFPLATFLINVTGSFAIGFLATLLAHRLPHPHLRLLVVTGFLGGYTTYSTFAYDGLTLWERGERGASLFYTAATLVVGFLAVTLGVALARELTLPRAERAARVQAPERARRVATDEDGGNS</sequence>
<keyword evidence="7 11" id="KW-0472">Membrane</keyword>
<dbReference type="PANTHER" id="PTHR28259:SF1">
    <property type="entry name" value="FLUORIDE EXPORT PROTEIN 1-RELATED"/>
    <property type="match status" value="1"/>
</dbReference>
<dbReference type="HAMAP" id="MF_00454">
    <property type="entry name" value="FluC"/>
    <property type="match status" value="1"/>
</dbReference>
<comment type="activity regulation">
    <text evidence="11">Na(+) is not transported, but it plays an essential structural role and its presence is essential for fluoride channel function.</text>
</comment>
<keyword evidence="2 11" id="KW-1003">Cell membrane</keyword>
<gene>
    <name evidence="11 12" type="primary">crcB</name>
    <name evidence="11" type="synonym">fluC</name>
    <name evidence="12" type="ORF">PZE19_30745</name>
</gene>
<evidence type="ECO:0000256" key="7">
    <source>
        <dbReference type="ARBA" id="ARBA00023136"/>
    </source>
</evidence>
<accession>A0ABT6FKQ9</accession>
<evidence type="ECO:0000256" key="11">
    <source>
        <dbReference type="HAMAP-Rule" id="MF_00454"/>
    </source>
</evidence>
<keyword evidence="5 11" id="KW-1133">Transmembrane helix</keyword>